<sequence>MRIYVYLDESGSIHKNSKTKYFAVGGYFTLVKDKNKITSKYKKINKSIKDKKKIDLKKEIKSYDMSDLEKIEIFKSIQDIDTFYGCAKIFEKSSMKKEIIASNIFFNYAVKLLFIDCIIPLLNFDQLNENIEFILSVDNRNIRVGDLNNLEMYLKTEFCLENFNFKVIYYDSATNYGIQLADLIVNTFYNSYKDRNIVKKVLPHLKEKNFRISLFPGHKIKGRNKKIEYTNNESI</sequence>
<organism evidence="1 2">
    <name type="scientific">Candidatus Onthousia faecipullorum</name>
    <dbReference type="NCBI Taxonomy" id="2840887"/>
    <lineage>
        <taxon>Bacteria</taxon>
        <taxon>Bacillati</taxon>
        <taxon>Bacillota</taxon>
        <taxon>Bacilli</taxon>
        <taxon>Candidatus Onthousia</taxon>
    </lineage>
</organism>
<comment type="caution">
    <text evidence="1">The sequence shown here is derived from an EMBL/GenBank/DDBJ whole genome shotgun (WGS) entry which is preliminary data.</text>
</comment>
<evidence type="ECO:0000313" key="1">
    <source>
        <dbReference type="EMBL" id="HIT37580.1"/>
    </source>
</evidence>
<dbReference type="Pfam" id="PF12686">
    <property type="entry name" value="DUF3800"/>
    <property type="match status" value="1"/>
</dbReference>
<dbReference type="Proteomes" id="UP000886833">
    <property type="component" value="Unassembled WGS sequence"/>
</dbReference>
<dbReference type="InterPro" id="IPR024524">
    <property type="entry name" value="DUF3800"/>
</dbReference>
<dbReference type="AlphaFoldDB" id="A0A9D1GAH1"/>
<name>A0A9D1GAH1_9FIRM</name>
<reference evidence="1" key="2">
    <citation type="journal article" date="2021" name="PeerJ">
        <title>Extensive microbial diversity within the chicken gut microbiome revealed by metagenomics and culture.</title>
        <authorList>
            <person name="Gilroy R."/>
            <person name="Ravi A."/>
            <person name="Getino M."/>
            <person name="Pursley I."/>
            <person name="Horton D.L."/>
            <person name="Alikhan N.F."/>
            <person name="Baker D."/>
            <person name="Gharbi K."/>
            <person name="Hall N."/>
            <person name="Watson M."/>
            <person name="Adriaenssens E.M."/>
            <person name="Foster-Nyarko E."/>
            <person name="Jarju S."/>
            <person name="Secka A."/>
            <person name="Antonio M."/>
            <person name="Oren A."/>
            <person name="Chaudhuri R.R."/>
            <person name="La Ragione R."/>
            <person name="Hildebrand F."/>
            <person name="Pallen M.J."/>
        </authorList>
    </citation>
    <scope>NUCLEOTIDE SEQUENCE</scope>
    <source>
        <strain evidence="1">CHK195-26880</strain>
    </source>
</reference>
<proteinExistence type="predicted"/>
<protein>
    <submittedName>
        <fullName evidence="1">DUF3800 domain-containing protein</fullName>
    </submittedName>
</protein>
<gene>
    <name evidence="1" type="ORF">IAB59_03770</name>
</gene>
<dbReference type="EMBL" id="DVKQ01000049">
    <property type="protein sequence ID" value="HIT37580.1"/>
    <property type="molecule type" value="Genomic_DNA"/>
</dbReference>
<reference evidence="1" key="1">
    <citation type="submission" date="2020-10" db="EMBL/GenBank/DDBJ databases">
        <authorList>
            <person name="Gilroy R."/>
        </authorList>
    </citation>
    <scope>NUCLEOTIDE SEQUENCE</scope>
    <source>
        <strain evidence="1">CHK195-26880</strain>
    </source>
</reference>
<accession>A0A9D1GAH1</accession>
<evidence type="ECO:0000313" key="2">
    <source>
        <dbReference type="Proteomes" id="UP000886833"/>
    </source>
</evidence>